<dbReference type="Proteomes" id="UP000466442">
    <property type="component" value="Linkage Group LG5"/>
</dbReference>
<sequence>MASKQQAVDMTVLPLIGYVFSFCVTEVFKTDYNFVNEVDQPKWVVHVHWEWYKPVFCTVTALAGFGSYLIWRSSKLDNLPRNVTDTALTVYYIQMILFWLYYPALEYFRSLPISTVMISSTAVTAIVTTAKFWGIRRIAGIIMIPYLIMLSYHVTWNVYMFTKEDVSKPSTLKK</sequence>
<evidence type="ECO:0000313" key="7">
    <source>
        <dbReference type="Proteomes" id="UP000466442"/>
    </source>
</evidence>
<dbReference type="CDD" id="cd15904">
    <property type="entry name" value="TSPO_MBR"/>
    <property type="match status" value="1"/>
</dbReference>
<dbReference type="GO" id="GO:0005741">
    <property type="term" value="C:mitochondrial outer membrane"/>
    <property type="evidence" value="ECO:0007669"/>
    <property type="project" value="TreeGrafter"/>
</dbReference>
<dbReference type="Pfam" id="PF03073">
    <property type="entry name" value="TspO_MBR"/>
    <property type="match status" value="1"/>
</dbReference>
<comment type="caution">
    <text evidence="6">The sequence shown here is derived from an EMBL/GenBank/DDBJ whole genome shotgun (WGS) entry which is preliminary data.</text>
</comment>
<evidence type="ECO:0000256" key="2">
    <source>
        <dbReference type="ARBA" id="ARBA00007524"/>
    </source>
</evidence>
<evidence type="ECO:0008006" key="8">
    <source>
        <dbReference type="Google" id="ProtNLM"/>
    </source>
</evidence>
<keyword evidence="3" id="KW-0812">Transmembrane</keyword>
<name>A0A6A4KCU0_APOLU</name>
<evidence type="ECO:0000256" key="5">
    <source>
        <dbReference type="ARBA" id="ARBA00023136"/>
    </source>
</evidence>
<dbReference type="PANTHER" id="PTHR10057">
    <property type="entry name" value="PERIPHERAL-TYPE BENZODIAZEPINE RECEPTOR"/>
    <property type="match status" value="1"/>
</dbReference>
<organism evidence="6 7">
    <name type="scientific">Apolygus lucorum</name>
    <name type="common">Small green plant bug</name>
    <name type="synonym">Lygocoris lucorum</name>
    <dbReference type="NCBI Taxonomy" id="248454"/>
    <lineage>
        <taxon>Eukaryota</taxon>
        <taxon>Metazoa</taxon>
        <taxon>Ecdysozoa</taxon>
        <taxon>Arthropoda</taxon>
        <taxon>Hexapoda</taxon>
        <taxon>Insecta</taxon>
        <taxon>Pterygota</taxon>
        <taxon>Neoptera</taxon>
        <taxon>Paraneoptera</taxon>
        <taxon>Hemiptera</taxon>
        <taxon>Heteroptera</taxon>
        <taxon>Panheteroptera</taxon>
        <taxon>Cimicomorpha</taxon>
        <taxon>Miridae</taxon>
        <taxon>Mirini</taxon>
        <taxon>Apolygus</taxon>
    </lineage>
</organism>
<comment type="similarity">
    <text evidence="2">Belongs to the TspO/BZRP family.</text>
</comment>
<keyword evidence="4" id="KW-1133">Transmembrane helix</keyword>
<proteinExistence type="inferred from homology"/>
<dbReference type="PANTHER" id="PTHR10057:SF0">
    <property type="entry name" value="TRANSLOCATOR PROTEIN"/>
    <property type="match status" value="1"/>
</dbReference>
<evidence type="ECO:0000313" key="6">
    <source>
        <dbReference type="EMBL" id="KAF6210947.1"/>
    </source>
</evidence>
<evidence type="ECO:0000256" key="4">
    <source>
        <dbReference type="ARBA" id="ARBA00022989"/>
    </source>
</evidence>
<accession>A0A6A4KCU0</accession>
<dbReference type="AlphaFoldDB" id="A0A6A4KCU0"/>
<keyword evidence="7" id="KW-1185">Reference proteome</keyword>
<dbReference type="Gene3D" id="1.20.1260.100">
    <property type="entry name" value="TspO/MBR protein"/>
    <property type="match status" value="1"/>
</dbReference>
<protein>
    <recommendedName>
        <fullName evidence="8">Translocator protein</fullName>
    </recommendedName>
</protein>
<dbReference type="InterPro" id="IPR004307">
    <property type="entry name" value="TspO_MBR"/>
</dbReference>
<keyword evidence="5" id="KW-0472">Membrane</keyword>
<dbReference type="InterPro" id="IPR038330">
    <property type="entry name" value="TspO/MBR-related_sf"/>
</dbReference>
<evidence type="ECO:0000256" key="1">
    <source>
        <dbReference type="ARBA" id="ARBA00004141"/>
    </source>
</evidence>
<dbReference type="GO" id="GO:0033013">
    <property type="term" value="P:tetrapyrrole metabolic process"/>
    <property type="evidence" value="ECO:0007669"/>
    <property type="project" value="UniProtKB-ARBA"/>
</dbReference>
<evidence type="ECO:0000256" key="3">
    <source>
        <dbReference type="ARBA" id="ARBA00022692"/>
    </source>
</evidence>
<gene>
    <name evidence="6" type="ORF">GE061_014060</name>
</gene>
<dbReference type="EMBL" id="WIXP02000005">
    <property type="protein sequence ID" value="KAF6210947.1"/>
    <property type="molecule type" value="Genomic_DNA"/>
</dbReference>
<comment type="subcellular location">
    <subcellularLocation>
        <location evidence="1">Membrane</location>
        <topology evidence="1">Multi-pass membrane protein</topology>
    </subcellularLocation>
</comment>
<reference evidence="6" key="1">
    <citation type="journal article" date="2021" name="Mol. Ecol. Resour.">
        <title>Apolygus lucorum genome provides insights into omnivorousness and mesophyll feeding.</title>
        <authorList>
            <person name="Liu Y."/>
            <person name="Liu H."/>
            <person name="Wang H."/>
            <person name="Huang T."/>
            <person name="Liu B."/>
            <person name="Yang B."/>
            <person name="Yin L."/>
            <person name="Li B."/>
            <person name="Zhang Y."/>
            <person name="Zhang S."/>
            <person name="Jiang F."/>
            <person name="Zhang X."/>
            <person name="Ren Y."/>
            <person name="Wang B."/>
            <person name="Wang S."/>
            <person name="Lu Y."/>
            <person name="Wu K."/>
            <person name="Fan W."/>
            <person name="Wang G."/>
        </authorList>
    </citation>
    <scope>NUCLEOTIDE SEQUENCE</scope>
    <source>
        <strain evidence="6">12Hb</strain>
    </source>
</reference>